<feature type="transmembrane region" description="Helical" evidence="1">
    <location>
        <begin position="34"/>
        <end position="55"/>
    </location>
</feature>
<keyword evidence="1" id="KW-0812">Transmembrane</keyword>
<dbReference type="EMBL" id="JACHVY010000001">
    <property type="protein sequence ID" value="MBB2899842.1"/>
    <property type="molecule type" value="Genomic_DNA"/>
</dbReference>
<reference evidence="2 3" key="2">
    <citation type="submission" date="2020-08" db="EMBL/GenBank/DDBJ databases">
        <authorList>
            <person name="Partida-Martinez L."/>
            <person name="Huntemann M."/>
            <person name="Clum A."/>
            <person name="Wang J."/>
            <person name="Palaniappan K."/>
            <person name="Ritter S."/>
            <person name="Chen I.-M."/>
            <person name="Stamatis D."/>
            <person name="Reddy T."/>
            <person name="O'Malley R."/>
            <person name="Daum C."/>
            <person name="Shapiro N."/>
            <person name="Ivanova N."/>
            <person name="Kyrpides N."/>
            <person name="Woyke T."/>
        </authorList>
    </citation>
    <scope>NUCLEOTIDE SEQUENCE [LARGE SCALE GENOMIC DNA]</scope>
    <source>
        <strain evidence="2 3">AS2.23</strain>
    </source>
</reference>
<keyword evidence="1" id="KW-1133">Transmembrane helix</keyword>
<protein>
    <recommendedName>
        <fullName evidence="4">Tetratricopeptide TPR_2 repeat protein</fullName>
    </recommendedName>
</protein>
<evidence type="ECO:0000313" key="2">
    <source>
        <dbReference type="EMBL" id="MBB2899842.1"/>
    </source>
</evidence>
<proteinExistence type="predicted"/>
<sequence length="149" mass="16087">MRTKVVIAVSVAVLLFYFVFLGRLGVELAATGEWAGIALGVALLLLPLVGLWSVVRELQFGLATERLGRELAARGELPADDLTRTAAGRVDREAGAALWQRAKADVDAAPDDAGAWYRLALGYDAAGDRRRGRAAARHAVKLHRSRGRR</sequence>
<dbReference type="Proteomes" id="UP000533269">
    <property type="component" value="Unassembled WGS sequence"/>
</dbReference>
<reference evidence="2 3" key="1">
    <citation type="submission" date="2020-08" db="EMBL/GenBank/DDBJ databases">
        <title>The Agave Microbiome: Exploring the role of microbial communities in plant adaptations to desert environments.</title>
        <authorList>
            <person name="Partida-Martinez L.P."/>
        </authorList>
    </citation>
    <scope>NUCLEOTIDE SEQUENCE [LARGE SCALE GENOMIC DNA]</scope>
    <source>
        <strain evidence="2 3">AS2.23</strain>
    </source>
</reference>
<dbReference type="OMA" id="WFLWKNT"/>
<accession>A0A7W4TJ12</accession>
<dbReference type="AlphaFoldDB" id="A0A7W4TJ12"/>
<gene>
    <name evidence="2" type="ORF">FHR75_000630</name>
</gene>
<feature type="transmembrane region" description="Helical" evidence="1">
    <location>
        <begin position="5"/>
        <end position="22"/>
    </location>
</feature>
<evidence type="ECO:0000256" key="1">
    <source>
        <dbReference type="SAM" id="Phobius"/>
    </source>
</evidence>
<name>A0A7W4TJ12_KINRA</name>
<evidence type="ECO:0008006" key="4">
    <source>
        <dbReference type="Google" id="ProtNLM"/>
    </source>
</evidence>
<evidence type="ECO:0000313" key="3">
    <source>
        <dbReference type="Proteomes" id="UP000533269"/>
    </source>
</evidence>
<comment type="caution">
    <text evidence="2">The sequence shown here is derived from an EMBL/GenBank/DDBJ whole genome shotgun (WGS) entry which is preliminary data.</text>
</comment>
<dbReference type="RefSeq" id="WP_011981904.1">
    <property type="nucleotide sequence ID" value="NZ_JACHVY010000001.1"/>
</dbReference>
<organism evidence="2 3">
    <name type="scientific">Kineococcus radiotolerans</name>
    <dbReference type="NCBI Taxonomy" id="131568"/>
    <lineage>
        <taxon>Bacteria</taxon>
        <taxon>Bacillati</taxon>
        <taxon>Actinomycetota</taxon>
        <taxon>Actinomycetes</taxon>
        <taxon>Kineosporiales</taxon>
        <taxon>Kineosporiaceae</taxon>
        <taxon>Kineococcus</taxon>
    </lineage>
</organism>
<keyword evidence="1" id="KW-0472">Membrane</keyword>